<name>A0A6A6X8A4_9PLEO</name>
<dbReference type="AlphaFoldDB" id="A0A6A6X8A4"/>
<proteinExistence type="predicted"/>
<dbReference type="Proteomes" id="UP000799757">
    <property type="component" value="Unassembled WGS sequence"/>
</dbReference>
<dbReference type="EMBL" id="MU001961">
    <property type="protein sequence ID" value="KAF2792636.1"/>
    <property type="molecule type" value="Genomic_DNA"/>
</dbReference>
<protein>
    <submittedName>
        <fullName evidence="1">Uncharacterized protein</fullName>
    </submittedName>
</protein>
<evidence type="ECO:0000313" key="1">
    <source>
        <dbReference type="EMBL" id="KAF2792636.1"/>
    </source>
</evidence>
<sequence length="209" mass="24499">MYPITYASNWFESTGPGYMAGWLQDLYDDRNLALHLREIRFLLPQDQLEESGVVDLFDDIRDYGDNSEAAKTMKVDWEDDLAGSVLRHYTPLEHLALKLQIRRDIFQTVDQIPLRSVMRIYLRLFSVCEKVERVTVPAVWKEAFEEMWEEEADVFPLVKKDLVGGEDGEVSWGVEVIRGRKMILPEGACRIRFAGLVWHEPEDRRYTIW</sequence>
<gene>
    <name evidence="1" type="ORF">K505DRAFT_362726</name>
</gene>
<reference evidence="1" key="1">
    <citation type="journal article" date="2020" name="Stud. Mycol.">
        <title>101 Dothideomycetes genomes: a test case for predicting lifestyles and emergence of pathogens.</title>
        <authorList>
            <person name="Haridas S."/>
            <person name="Albert R."/>
            <person name="Binder M."/>
            <person name="Bloem J."/>
            <person name="Labutti K."/>
            <person name="Salamov A."/>
            <person name="Andreopoulos B."/>
            <person name="Baker S."/>
            <person name="Barry K."/>
            <person name="Bills G."/>
            <person name="Bluhm B."/>
            <person name="Cannon C."/>
            <person name="Castanera R."/>
            <person name="Culley D."/>
            <person name="Daum C."/>
            <person name="Ezra D."/>
            <person name="Gonzalez J."/>
            <person name="Henrissat B."/>
            <person name="Kuo A."/>
            <person name="Liang C."/>
            <person name="Lipzen A."/>
            <person name="Lutzoni F."/>
            <person name="Magnuson J."/>
            <person name="Mondo S."/>
            <person name="Nolan M."/>
            <person name="Ohm R."/>
            <person name="Pangilinan J."/>
            <person name="Park H.-J."/>
            <person name="Ramirez L."/>
            <person name="Alfaro M."/>
            <person name="Sun H."/>
            <person name="Tritt A."/>
            <person name="Yoshinaga Y."/>
            <person name="Zwiers L.-H."/>
            <person name="Turgeon B."/>
            <person name="Goodwin S."/>
            <person name="Spatafora J."/>
            <person name="Crous P."/>
            <person name="Grigoriev I."/>
        </authorList>
    </citation>
    <scope>NUCLEOTIDE SEQUENCE</scope>
    <source>
        <strain evidence="1">CBS 109.77</strain>
    </source>
</reference>
<accession>A0A6A6X8A4</accession>
<dbReference type="OrthoDB" id="10661284at2759"/>
<keyword evidence="2" id="KW-1185">Reference proteome</keyword>
<evidence type="ECO:0000313" key="2">
    <source>
        <dbReference type="Proteomes" id="UP000799757"/>
    </source>
</evidence>
<organism evidence="1 2">
    <name type="scientific">Melanomma pulvis-pyrius CBS 109.77</name>
    <dbReference type="NCBI Taxonomy" id="1314802"/>
    <lineage>
        <taxon>Eukaryota</taxon>
        <taxon>Fungi</taxon>
        <taxon>Dikarya</taxon>
        <taxon>Ascomycota</taxon>
        <taxon>Pezizomycotina</taxon>
        <taxon>Dothideomycetes</taxon>
        <taxon>Pleosporomycetidae</taxon>
        <taxon>Pleosporales</taxon>
        <taxon>Melanommataceae</taxon>
        <taxon>Melanomma</taxon>
    </lineage>
</organism>